<dbReference type="AlphaFoldDB" id="A0A1V4JGJ3"/>
<evidence type="ECO:0000313" key="2">
    <source>
        <dbReference type="EMBL" id="OPJ71319.1"/>
    </source>
</evidence>
<evidence type="ECO:0000313" key="3">
    <source>
        <dbReference type="Proteomes" id="UP000190648"/>
    </source>
</evidence>
<sequence>MVFAELLRSYFPRDEPAQVIREKGWSTARFGTSQCLLGGSYHQEGSSLLLAFCLPTTLLNSILLGTSHTIATLWMNAYAVLMRLLKMK</sequence>
<name>A0A1V4JGJ3_PATFA</name>
<keyword evidence="1" id="KW-0812">Transmembrane</keyword>
<protein>
    <submittedName>
        <fullName evidence="2">Uncharacterized protein</fullName>
    </submittedName>
</protein>
<comment type="caution">
    <text evidence="2">The sequence shown here is derived from an EMBL/GenBank/DDBJ whole genome shotgun (WGS) entry which is preliminary data.</text>
</comment>
<keyword evidence="1" id="KW-0472">Membrane</keyword>
<proteinExistence type="predicted"/>
<keyword evidence="1" id="KW-1133">Transmembrane helix</keyword>
<dbReference type="EMBL" id="LSYS01007707">
    <property type="protein sequence ID" value="OPJ71319.1"/>
    <property type="molecule type" value="Genomic_DNA"/>
</dbReference>
<accession>A0A1V4JGJ3</accession>
<feature type="transmembrane region" description="Helical" evidence="1">
    <location>
        <begin position="58"/>
        <end position="81"/>
    </location>
</feature>
<keyword evidence="3" id="KW-1185">Reference proteome</keyword>
<organism evidence="2 3">
    <name type="scientific">Patagioenas fasciata monilis</name>
    <dbReference type="NCBI Taxonomy" id="372326"/>
    <lineage>
        <taxon>Eukaryota</taxon>
        <taxon>Metazoa</taxon>
        <taxon>Chordata</taxon>
        <taxon>Craniata</taxon>
        <taxon>Vertebrata</taxon>
        <taxon>Euteleostomi</taxon>
        <taxon>Archelosauria</taxon>
        <taxon>Archosauria</taxon>
        <taxon>Dinosauria</taxon>
        <taxon>Saurischia</taxon>
        <taxon>Theropoda</taxon>
        <taxon>Coelurosauria</taxon>
        <taxon>Aves</taxon>
        <taxon>Neognathae</taxon>
        <taxon>Neoaves</taxon>
        <taxon>Columbimorphae</taxon>
        <taxon>Columbiformes</taxon>
        <taxon>Columbidae</taxon>
        <taxon>Patagioenas</taxon>
    </lineage>
</organism>
<reference evidence="2 3" key="1">
    <citation type="submission" date="2016-02" db="EMBL/GenBank/DDBJ databases">
        <title>Band-tailed pigeon sequencing and assembly.</title>
        <authorList>
            <person name="Soares A.E."/>
            <person name="Novak B.J."/>
            <person name="Rice E.S."/>
            <person name="O'Connell B."/>
            <person name="Chang D."/>
            <person name="Weber S."/>
            <person name="Shapiro B."/>
        </authorList>
    </citation>
    <scope>NUCLEOTIDE SEQUENCE [LARGE SCALE GENOMIC DNA]</scope>
    <source>
        <strain evidence="2">BTP2013</strain>
        <tissue evidence="2">Blood</tissue>
    </source>
</reference>
<evidence type="ECO:0000256" key="1">
    <source>
        <dbReference type="SAM" id="Phobius"/>
    </source>
</evidence>
<gene>
    <name evidence="2" type="ORF">AV530_018629</name>
</gene>
<dbReference type="Proteomes" id="UP000190648">
    <property type="component" value="Unassembled WGS sequence"/>
</dbReference>